<keyword evidence="3" id="KW-1185">Reference proteome</keyword>
<evidence type="ECO:0000313" key="3">
    <source>
        <dbReference type="Proteomes" id="UP001055125"/>
    </source>
</evidence>
<accession>A0ABQ4RYV9</accession>
<comment type="caution">
    <text evidence="2">The sequence shown here is derived from an EMBL/GenBank/DDBJ whole genome shotgun (WGS) entry which is preliminary data.</text>
</comment>
<sequence length="110" mass="12243">MNTTTCTPTAPRSLLDRAVRYLARLVGAVADGLSRQAMNRRVLHQLAAMSERDLRDIGLVPQDVEDACLPENGDPSLFLIARRGERRGSRGLTPRVLRHNGAIRFRHMGL</sequence>
<gene>
    <name evidence="2" type="ORF">OCOJLMKI_3254</name>
</gene>
<protein>
    <recommendedName>
        <fullName evidence="1">YjiS-like domain-containing protein</fullName>
    </recommendedName>
</protein>
<feature type="domain" description="YjiS-like" evidence="1">
    <location>
        <begin position="32"/>
        <end position="65"/>
    </location>
</feature>
<proteinExistence type="predicted"/>
<reference evidence="2" key="2">
    <citation type="submission" date="2021-08" db="EMBL/GenBank/DDBJ databases">
        <authorList>
            <person name="Tani A."/>
            <person name="Ola A."/>
            <person name="Ogura Y."/>
            <person name="Katsura K."/>
            <person name="Hayashi T."/>
        </authorList>
    </citation>
    <scope>NUCLEOTIDE SEQUENCE</scope>
    <source>
        <strain evidence="2">DSM 19015</strain>
    </source>
</reference>
<evidence type="ECO:0000313" key="2">
    <source>
        <dbReference type="EMBL" id="GJD96036.1"/>
    </source>
</evidence>
<name>A0ABQ4RYV9_9HYPH</name>
<dbReference type="RefSeq" id="WP_238245152.1">
    <property type="nucleotide sequence ID" value="NZ_BPQP01000049.1"/>
</dbReference>
<dbReference type="EMBL" id="BPQP01000049">
    <property type="protein sequence ID" value="GJD96036.1"/>
    <property type="molecule type" value="Genomic_DNA"/>
</dbReference>
<organism evidence="2 3">
    <name type="scientific">Methylobacterium iners</name>
    <dbReference type="NCBI Taxonomy" id="418707"/>
    <lineage>
        <taxon>Bacteria</taxon>
        <taxon>Pseudomonadati</taxon>
        <taxon>Pseudomonadota</taxon>
        <taxon>Alphaproteobacteria</taxon>
        <taxon>Hyphomicrobiales</taxon>
        <taxon>Methylobacteriaceae</taxon>
        <taxon>Methylobacterium</taxon>
    </lineage>
</organism>
<dbReference type="Pfam" id="PF06568">
    <property type="entry name" value="YjiS-like"/>
    <property type="match status" value="1"/>
</dbReference>
<evidence type="ECO:0000259" key="1">
    <source>
        <dbReference type="Pfam" id="PF06568"/>
    </source>
</evidence>
<dbReference type="InterPro" id="IPR009506">
    <property type="entry name" value="YjiS-like"/>
</dbReference>
<reference evidence="2" key="1">
    <citation type="journal article" date="2021" name="Front. Microbiol.">
        <title>Comprehensive Comparative Genomics and Phenotyping of Methylobacterium Species.</title>
        <authorList>
            <person name="Alessa O."/>
            <person name="Ogura Y."/>
            <person name="Fujitani Y."/>
            <person name="Takami H."/>
            <person name="Hayashi T."/>
            <person name="Sahin N."/>
            <person name="Tani A."/>
        </authorList>
    </citation>
    <scope>NUCLEOTIDE SEQUENCE</scope>
    <source>
        <strain evidence="2">DSM 19015</strain>
    </source>
</reference>
<dbReference type="Proteomes" id="UP001055125">
    <property type="component" value="Unassembled WGS sequence"/>
</dbReference>